<feature type="compositionally biased region" description="Low complexity" evidence="2">
    <location>
        <begin position="1"/>
        <end position="15"/>
    </location>
</feature>
<evidence type="ECO:0000256" key="2">
    <source>
        <dbReference type="SAM" id="MobiDB-lite"/>
    </source>
</evidence>
<accession>A0A8J5RKF0</accession>
<proteinExistence type="predicted"/>
<name>A0A8J5RKF0_ZIZPA</name>
<comment type="caution">
    <text evidence="3">The sequence shown here is derived from an EMBL/GenBank/DDBJ whole genome shotgun (WGS) entry which is preliminary data.</text>
</comment>
<reference evidence="3" key="2">
    <citation type="submission" date="2021-02" db="EMBL/GenBank/DDBJ databases">
        <authorList>
            <person name="Kimball J.A."/>
            <person name="Haas M.W."/>
            <person name="Macchietto M."/>
            <person name="Kono T."/>
            <person name="Duquette J."/>
            <person name="Shao M."/>
        </authorList>
    </citation>
    <scope>NUCLEOTIDE SEQUENCE</scope>
    <source>
        <tissue evidence="3">Fresh leaf tissue</tissue>
    </source>
</reference>
<reference evidence="3" key="1">
    <citation type="journal article" date="2021" name="bioRxiv">
        <title>Whole Genome Assembly and Annotation of Northern Wild Rice, Zizania palustris L., Supports a Whole Genome Duplication in the Zizania Genus.</title>
        <authorList>
            <person name="Haas M."/>
            <person name="Kono T."/>
            <person name="Macchietto M."/>
            <person name="Millas R."/>
            <person name="McGilp L."/>
            <person name="Shao M."/>
            <person name="Duquette J."/>
            <person name="Hirsch C.N."/>
            <person name="Kimball J."/>
        </authorList>
    </citation>
    <scope>NUCLEOTIDE SEQUENCE</scope>
    <source>
        <tissue evidence="3">Fresh leaf tissue</tissue>
    </source>
</reference>
<keyword evidence="1" id="KW-0175">Coiled coil</keyword>
<evidence type="ECO:0000256" key="1">
    <source>
        <dbReference type="SAM" id="Coils"/>
    </source>
</evidence>
<dbReference type="EMBL" id="JAAALK010000289">
    <property type="protein sequence ID" value="KAG8048487.1"/>
    <property type="molecule type" value="Genomic_DNA"/>
</dbReference>
<gene>
    <name evidence="3" type="ORF">GUJ93_ZPchr0009g399</name>
</gene>
<evidence type="ECO:0000313" key="4">
    <source>
        <dbReference type="Proteomes" id="UP000729402"/>
    </source>
</evidence>
<feature type="region of interest" description="Disordered" evidence="2">
    <location>
        <begin position="1"/>
        <end position="118"/>
    </location>
</feature>
<evidence type="ECO:0000313" key="3">
    <source>
        <dbReference type="EMBL" id="KAG8048487.1"/>
    </source>
</evidence>
<feature type="compositionally biased region" description="Acidic residues" evidence="2">
    <location>
        <begin position="222"/>
        <end position="234"/>
    </location>
</feature>
<feature type="coiled-coil region" evidence="1">
    <location>
        <begin position="127"/>
        <end position="161"/>
    </location>
</feature>
<feature type="region of interest" description="Disordered" evidence="2">
    <location>
        <begin position="208"/>
        <end position="250"/>
    </location>
</feature>
<keyword evidence="4" id="KW-1185">Reference proteome</keyword>
<dbReference type="Proteomes" id="UP000729402">
    <property type="component" value="Unassembled WGS sequence"/>
</dbReference>
<protein>
    <submittedName>
        <fullName evidence="3">Uncharacterized protein</fullName>
    </submittedName>
</protein>
<sequence>MPISPLGFSSLSLSRRGGRRRRAQLAACRPRHPSPARATPPAPSSASPRATCLATPVRHATSRCPPPARRAASCHRPPVRASPRIAARRPPFRTRPRRGDRAPAVQPRRQGLNAQRVREDGVGNLEERESRKEIEAQGEKLRCLERELQASQRQVAEQQWRILHLQFKVQPRRRTKVTARMSMPLPQEQQRFVMEILEETGECAAVAPTPVPASAPQGDQPMGEDSEDPMEEFFEESRTKGPLIGYTPTP</sequence>
<feature type="compositionally biased region" description="Basic residues" evidence="2">
    <location>
        <begin position="86"/>
        <end position="98"/>
    </location>
</feature>
<dbReference type="AlphaFoldDB" id="A0A8J5RKF0"/>
<feature type="compositionally biased region" description="Basic residues" evidence="2">
    <location>
        <begin position="16"/>
        <end position="34"/>
    </location>
</feature>
<organism evidence="3 4">
    <name type="scientific">Zizania palustris</name>
    <name type="common">Northern wild rice</name>
    <dbReference type="NCBI Taxonomy" id="103762"/>
    <lineage>
        <taxon>Eukaryota</taxon>
        <taxon>Viridiplantae</taxon>
        <taxon>Streptophyta</taxon>
        <taxon>Embryophyta</taxon>
        <taxon>Tracheophyta</taxon>
        <taxon>Spermatophyta</taxon>
        <taxon>Magnoliopsida</taxon>
        <taxon>Liliopsida</taxon>
        <taxon>Poales</taxon>
        <taxon>Poaceae</taxon>
        <taxon>BOP clade</taxon>
        <taxon>Oryzoideae</taxon>
        <taxon>Oryzeae</taxon>
        <taxon>Zizaniinae</taxon>
        <taxon>Zizania</taxon>
    </lineage>
</organism>